<reference evidence="1" key="1">
    <citation type="submission" date="2014-12" db="EMBL/GenBank/DDBJ databases">
        <title>Insight into the proteome of Arion vulgaris.</title>
        <authorList>
            <person name="Aradska J."/>
            <person name="Bulat T."/>
            <person name="Smidak R."/>
            <person name="Sarate P."/>
            <person name="Gangsoo J."/>
            <person name="Sialana F."/>
            <person name="Bilban M."/>
            <person name="Lubec G."/>
        </authorList>
    </citation>
    <scope>NUCLEOTIDE SEQUENCE</scope>
    <source>
        <tissue evidence="1">Skin</tissue>
    </source>
</reference>
<gene>
    <name evidence="1" type="primary">ORF215824</name>
</gene>
<name>A0A0B7BX25_9EUPU</name>
<dbReference type="AlphaFoldDB" id="A0A0B7BX25"/>
<dbReference type="EMBL" id="HACG01050582">
    <property type="protein sequence ID" value="CEK97447.1"/>
    <property type="molecule type" value="Transcribed_RNA"/>
</dbReference>
<sequence length="68" mass="7422">GVKDIRSDGKMAAMCDFQSCDVSATIRGQSTEHTNNNRASSTAVTVDAFWTCTAVLLFHRHITISSFL</sequence>
<organism evidence="1">
    <name type="scientific">Arion vulgaris</name>
    <dbReference type="NCBI Taxonomy" id="1028688"/>
    <lineage>
        <taxon>Eukaryota</taxon>
        <taxon>Metazoa</taxon>
        <taxon>Spiralia</taxon>
        <taxon>Lophotrochozoa</taxon>
        <taxon>Mollusca</taxon>
        <taxon>Gastropoda</taxon>
        <taxon>Heterobranchia</taxon>
        <taxon>Euthyneura</taxon>
        <taxon>Panpulmonata</taxon>
        <taxon>Eupulmonata</taxon>
        <taxon>Stylommatophora</taxon>
        <taxon>Helicina</taxon>
        <taxon>Arionoidea</taxon>
        <taxon>Arionidae</taxon>
        <taxon>Arion</taxon>
    </lineage>
</organism>
<evidence type="ECO:0000313" key="1">
    <source>
        <dbReference type="EMBL" id="CEK97447.1"/>
    </source>
</evidence>
<proteinExistence type="predicted"/>
<feature type="non-terminal residue" evidence="1">
    <location>
        <position position="1"/>
    </location>
</feature>
<protein>
    <submittedName>
        <fullName evidence="1">Uncharacterized protein</fullName>
    </submittedName>
</protein>
<accession>A0A0B7BX25</accession>